<protein>
    <submittedName>
        <fullName evidence="2">Uncharacterized protein</fullName>
    </submittedName>
</protein>
<keyword evidence="1" id="KW-0812">Transmembrane</keyword>
<feature type="transmembrane region" description="Helical" evidence="1">
    <location>
        <begin position="134"/>
        <end position="154"/>
    </location>
</feature>
<feature type="transmembrane region" description="Helical" evidence="1">
    <location>
        <begin position="37"/>
        <end position="56"/>
    </location>
</feature>
<reference evidence="2 3" key="1">
    <citation type="submission" date="2020-03" db="EMBL/GenBank/DDBJ databases">
        <title>Above-ground endophytic microbial communities from plants in different locations in the United States.</title>
        <authorList>
            <person name="Frank C."/>
        </authorList>
    </citation>
    <scope>NUCLEOTIDE SEQUENCE [LARGE SCALE GENOMIC DNA]</scope>
    <source>
        <strain evidence="2 3">WW7</strain>
    </source>
</reference>
<dbReference type="Proteomes" id="UP001318300">
    <property type="component" value="Unassembled WGS sequence"/>
</dbReference>
<comment type="caution">
    <text evidence="2">The sequence shown here is derived from an EMBL/GenBank/DDBJ whole genome shotgun (WGS) entry which is preliminary data.</text>
</comment>
<evidence type="ECO:0000313" key="3">
    <source>
        <dbReference type="Proteomes" id="UP001318300"/>
    </source>
</evidence>
<organism evidence="2 3">
    <name type="scientific">Curtobacterium salicis</name>
    <dbReference type="NCBI Taxonomy" id="1779862"/>
    <lineage>
        <taxon>Bacteria</taxon>
        <taxon>Bacillati</taxon>
        <taxon>Actinomycetota</taxon>
        <taxon>Actinomycetes</taxon>
        <taxon>Micrococcales</taxon>
        <taxon>Microbacteriaceae</taxon>
        <taxon>Curtobacterium</taxon>
    </lineage>
</organism>
<keyword evidence="3" id="KW-1185">Reference proteome</keyword>
<evidence type="ECO:0000256" key="1">
    <source>
        <dbReference type="SAM" id="Phobius"/>
    </source>
</evidence>
<keyword evidence="1" id="KW-0472">Membrane</keyword>
<feature type="transmembrane region" description="Helical" evidence="1">
    <location>
        <begin position="103"/>
        <end position="122"/>
    </location>
</feature>
<dbReference type="EMBL" id="JAAOYO010000001">
    <property type="protein sequence ID" value="NII40212.1"/>
    <property type="molecule type" value="Genomic_DNA"/>
</dbReference>
<evidence type="ECO:0000313" key="2">
    <source>
        <dbReference type="EMBL" id="NII40212.1"/>
    </source>
</evidence>
<name>A0ABX0T5A5_9MICO</name>
<keyword evidence="1" id="KW-1133">Transmembrane helix</keyword>
<feature type="transmembrane region" description="Helical" evidence="1">
    <location>
        <begin position="292"/>
        <end position="311"/>
    </location>
</feature>
<dbReference type="RefSeq" id="WP_166779285.1">
    <property type="nucleotide sequence ID" value="NZ_JAAOYO010000001.1"/>
</dbReference>
<proteinExistence type="predicted"/>
<feature type="transmembrane region" description="Helical" evidence="1">
    <location>
        <begin position="331"/>
        <end position="348"/>
    </location>
</feature>
<gene>
    <name evidence="2" type="ORF">E9228_000831</name>
</gene>
<accession>A0ABX0T5A5</accession>
<sequence>MSVAITTIVPMSPSALSPAVAFFDSPSNAVNILMVPLSLWALTIYFVVMLTFAGSSGRALGWLERRYLAETPPSAAVSSRPWPRFVVRNLALARASASLQRRLLTAVWSSAVLATLGDLYFTGYLFSILRDVDAVPFAAVSLLLVSCSPLLATLRFSRWIWRSRASTEWQVALAGSRLERDVQRSNNQDIAARRSAAVEAVLVARFRADRFSRRPVAEQQLWLSRLQPAVRDRAAMATQDHGADSDWRAWSTRWLDLVAVAFNPTTVSRPVPELQAMVIPDHRTTEQIALRVAHWSTLALGALGIVLLLLADHPVDLDGLWSSWDTATGRVSALITLLGGAVTLISVGRSGSR</sequence>